<accession>A0A927AV21</accession>
<protein>
    <recommendedName>
        <fullName evidence="4">Response receiver domain-containing protein</fullName>
    </recommendedName>
</protein>
<comment type="caution">
    <text evidence="2">The sequence shown here is derived from an EMBL/GenBank/DDBJ whole genome shotgun (WGS) entry which is preliminary data.</text>
</comment>
<name>A0A927AV21_9BACT</name>
<feature type="region of interest" description="Disordered" evidence="1">
    <location>
        <begin position="639"/>
        <end position="659"/>
    </location>
</feature>
<feature type="compositionally biased region" description="Basic and acidic residues" evidence="1">
    <location>
        <begin position="648"/>
        <end position="659"/>
    </location>
</feature>
<dbReference type="AlphaFoldDB" id="A0A927AV21"/>
<organism evidence="2 3">
    <name type="scientific">Spirosoma profusum</name>
    <dbReference type="NCBI Taxonomy" id="2771354"/>
    <lineage>
        <taxon>Bacteria</taxon>
        <taxon>Pseudomonadati</taxon>
        <taxon>Bacteroidota</taxon>
        <taxon>Cytophagia</taxon>
        <taxon>Cytophagales</taxon>
        <taxon>Cytophagaceae</taxon>
        <taxon>Spirosoma</taxon>
    </lineage>
</organism>
<evidence type="ECO:0008006" key="4">
    <source>
        <dbReference type="Google" id="ProtNLM"/>
    </source>
</evidence>
<sequence length="659" mass="74771">MVPVSDSAVTENPSEKPQFTAAVIDDIFDKIQPGEIPIDLVKAFLQFIEEKYNSSLKLQLEGLPLSCPDLDEVTEEDEVYIDYINQLWDQTNDDGALSEHLLTKLFVTRADKKHQLNAVCANIVACNISVSRYGSINFEESLTEFQDKSYNLVFIDFYLSVHGDLMGEERAIEIAKKIDSQLVNNIKPVTVLMSSHANVEQRKREFREKADLTEAAFQFEPKSNLTNSITAKLKISAVIALLEYINQVQQYVQALSNAAINAADNFNKEIKALTIQDYAFIQQSRLNEEEHPLGDYMNWLYGSRWGSLLFSHEQLRSSQINLDSMRMETGWLLPEMPSMHVSNLYASALYEEHIGELAPNPLITHIAGETPKYFLHLGDIFSNIQKDQVWLVINPQCDLERTVAADQSILLLPGKLASLEMGHQPSSTITTELFLLNSKPYKIIWDSKRLFSKPYGSFTEWIQTEELDRKHRLKLPFALNIQQQIASTLTRVGLNAPPPLMQVVKVELWARDYTSNKSPKLISSSENGVFRVSLREKNKDVSKVGLTLRFAYELLDALKDYYSVLKELKTNGQATTDPSKDIGLVEALINRYDKWFFSNQSFKESIQKDPAIEIKPNWKPGALSTPLLINVLTTKSAPLEESIPNAEKQNKVELDETHS</sequence>
<reference evidence="2" key="1">
    <citation type="submission" date="2020-09" db="EMBL/GenBank/DDBJ databases">
        <authorList>
            <person name="Kim M.K."/>
        </authorList>
    </citation>
    <scope>NUCLEOTIDE SEQUENCE</scope>
    <source>
        <strain evidence="2">BT702</strain>
    </source>
</reference>
<dbReference type="RefSeq" id="WP_190891911.1">
    <property type="nucleotide sequence ID" value="NZ_JACWZY010000040.1"/>
</dbReference>
<dbReference type="Proteomes" id="UP000598820">
    <property type="component" value="Unassembled WGS sequence"/>
</dbReference>
<evidence type="ECO:0000256" key="1">
    <source>
        <dbReference type="SAM" id="MobiDB-lite"/>
    </source>
</evidence>
<dbReference type="EMBL" id="JACWZY010000040">
    <property type="protein sequence ID" value="MBD2704940.1"/>
    <property type="molecule type" value="Genomic_DNA"/>
</dbReference>
<evidence type="ECO:0000313" key="3">
    <source>
        <dbReference type="Proteomes" id="UP000598820"/>
    </source>
</evidence>
<gene>
    <name evidence="2" type="ORF">IC229_30190</name>
</gene>
<evidence type="ECO:0000313" key="2">
    <source>
        <dbReference type="EMBL" id="MBD2704940.1"/>
    </source>
</evidence>
<keyword evidence="3" id="KW-1185">Reference proteome</keyword>
<proteinExistence type="predicted"/>